<evidence type="ECO:0008006" key="4">
    <source>
        <dbReference type="Google" id="ProtNLM"/>
    </source>
</evidence>
<dbReference type="AlphaFoldDB" id="A0A420WBE2"/>
<organism evidence="2 3">
    <name type="scientific">Oceanibaculum indicum</name>
    <dbReference type="NCBI Taxonomy" id="526216"/>
    <lineage>
        <taxon>Bacteria</taxon>
        <taxon>Pseudomonadati</taxon>
        <taxon>Pseudomonadota</taxon>
        <taxon>Alphaproteobacteria</taxon>
        <taxon>Rhodospirillales</taxon>
        <taxon>Oceanibaculaceae</taxon>
        <taxon>Oceanibaculum</taxon>
    </lineage>
</organism>
<dbReference type="Proteomes" id="UP000277424">
    <property type="component" value="Unassembled WGS sequence"/>
</dbReference>
<dbReference type="OrthoDB" id="8443104at2"/>
<comment type="caution">
    <text evidence="2">The sequence shown here is derived from an EMBL/GenBank/DDBJ whole genome shotgun (WGS) entry which is preliminary data.</text>
</comment>
<gene>
    <name evidence="2" type="ORF">BCL74_2781</name>
</gene>
<name>A0A420WBE2_9PROT</name>
<dbReference type="EMBL" id="RBIG01000003">
    <property type="protein sequence ID" value="RKQ68303.1"/>
    <property type="molecule type" value="Genomic_DNA"/>
</dbReference>
<evidence type="ECO:0000256" key="1">
    <source>
        <dbReference type="SAM" id="SignalP"/>
    </source>
</evidence>
<keyword evidence="1" id="KW-0732">Signal</keyword>
<proteinExistence type="predicted"/>
<accession>A0A420WBE2</accession>
<evidence type="ECO:0000313" key="2">
    <source>
        <dbReference type="EMBL" id="RKQ68303.1"/>
    </source>
</evidence>
<protein>
    <recommendedName>
        <fullName evidence="4">Lipoprotein</fullName>
    </recommendedName>
</protein>
<feature type="chain" id="PRO_5019141414" description="Lipoprotein" evidence="1">
    <location>
        <begin position="30"/>
        <end position="181"/>
    </location>
</feature>
<evidence type="ECO:0000313" key="3">
    <source>
        <dbReference type="Proteomes" id="UP000277424"/>
    </source>
</evidence>
<dbReference type="RefSeq" id="WP_008944003.1">
    <property type="nucleotide sequence ID" value="NZ_RBIG01000003.1"/>
</dbReference>
<dbReference type="PROSITE" id="PS51257">
    <property type="entry name" value="PROKAR_LIPOPROTEIN"/>
    <property type="match status" value="1"/>
</dbReference>
<reference evidence="2 3" key="1">
    <citation type="submission" date="2018-10" db="EMBL/GenBank/DDBJ databases">
        <title>Comparative analysis of microorganisms from saline springs in Andes Mountain Range, Colombia.</title>
        <authorList>
            <person name="Rubin E."/>
        </authorList>
    </citation>
    <scope>NUCLEOTIDE SEQUENCE [LARGE SCALE GENOMIC DNA]</scope>
    <source>
        <strain evidence="2 3">USBA 36</strain>
    </source>
</reference>
<sequence length="181" mass="19862">MTRPTNFPRLFAIVALPALLLAGCGSLFGPSAPPPACPDARVVANLDRVTQYRPGEGRDLTDVLFEARIGDLAGECVYDDDALRVAITIPIQIARGPANQERVVRLEYFSAIQAPDGAVVAKRVFPVEVTFEGNQSRALFTDALEQRIPLADLKQGPAYRVLLGFQLSEAQVQENMRRTRR</sequence>
<feature type="signal peptide" evidence="1">
    <location>
        <begin position="1"/>
        <end position="29"/>
    </location>
</feature>